<keyword evidence="2" id="KW-1185">Reference proteome</keyword>
<proteinExistence type="predicted"/>
<evidence type="ECO:0000313" key="1">
    <source>
        <dbReference type="EMBL" id="MBG0738706.1"/>
    </source>
</evidence>
<organism evidence="1 2">
    <name type="scientific">Arthrobacter terrae</name>
    <dbReference type="NCBI Taxonomy" id="2935737"/>
    <lineage>
        <taxon>Bacteria</taxon>
        <taxon>Bacillati</taxon>
        <taxon>Actinomycetota</taxon>
        <taxon>Actinomycetes</taxon>
        <taxon>Micrococcales</taxon>
        <taxon>Micrococcaceae</taxon>
        <taxon>Arthrobacter</taxon>
    </lineage>
</organism>
<sequence>MSLNLASETAVALVVDAARSVEGCNRKHPSLEVLCARLERIMHGLAAKAILKAGDLPERAGIVTLPIWSWEHPLIDVGRKDKAHGTGERMLMPVRNGWDTPTVVLITEETVPVSYRVRGMGHATAGQSKLVRRLGEAPVTAVTTLPSLAEPVFVGSGITARNIAHLKALVKAGEAAHWEVLTDLEPKLRSTVFQAHSFVCYEIGLSTGIVEPMLDELGLEQIVDAMMYGELKDEEAGEREKGKLSAMFRLIELCLEEDCFLKVDPLKYMTKHMRRDAETQIRRRLGDPHIGPKIREIARRHPRAEIADIVEAYREVYPKDRLSLPRARAALSVSPSASARSTLLIPDNFTGSTIFEGSQAA</sequence>
<dbReference type="Proteomes" id="UP000655366">
    <property type="component" value="Unassembled WGS sequence"/>
</dbReference>
<dbReference type="EMBL" id="JADNYM010000005">
    <property type="protein sequence ID" value="MBG0738706.1"/>
    <property type="molecule type" value="Genomic_DNA"/>
</dbReference>
<comment type="caution">
    <text evidence="1">The sequence shown here is derived from an EMBL/GenBank/DDBJ whole genome shotgun (WGS) entry which is preliminary data.</text>
</comment>
<name>A0A931CPM8_9MICC</name>
<reference evidence="1 2" key="1">
    <citation type="submission" date="2020-11" db="EMBL/GenBank/DDBJ databases">
        <title>Arthrobacter antarcticus sp. nov., isolated from Antarctic Soil.</title>
        <authorList>
            <person name="Li J."/>
        </authorList>
    </citation>
    <scope>NUCLEOTIDE SEQUENCE [LARGE SCALE GENOMIC DNA]</scope>
    <source>
        <strain evidence="1 2">Z1-20</strain>
    </source>
</reference>
<protein>
    <submittedName>
        <fullName evidence="1">Uncharacterized protein</fullName>
    </submittedName>
</protein>
<evidence type="ECO:0000313" key="2">
    <source>
        <dbReference type="Proteomes" id="UP000655366"/>
    </source>
</evidence>
<dbReference type="AlphaFoldDB" id="A0A931CPM8"/>
<gene>
    <name evidence="1" type="ORF">IV500_04645</name>
</gene>
<dbReference type="RefSeq" id="WP_196395654.1">
    <property type="nucleotide sequence ID" value="NZ_JADNYM010000005.1"/>
</dbReference>
<accession>A0A931CPM8</accession>